<dbReference type="PaxDb" id="2903-EOD33582"/>
<reference evidence="3" key="1">
    <citation type="journal article" date="2013" name="Nature">
        <title>Pan genome of the phytoplankton Emiliania underpins its global distribution.</title>
        <authorList>
            <person name="Read B.A."/>
            <person name="Kegel J."/>
            <person name="Klute M.J."/>
            <person name="Kuo A."/>
            <person name="Lefebvre S.C."/>
            <person name="Maumus F."/>
            <person name="Mayer C."/>
            <person name="Miller J."/>
            <person name="Monier A."/>
            <person name="Salamov A."/>
            <person name="Young J."/>
            <person name="Aguilar M."/>
            <person name="Claverie J.M."/>
            <person name="Frickenhaus S."/>
            <person name="Gonzalez K."/>
            <person name="Herman E.K."/>
            <person name="Lin Y.C."/>
            <person name="Napier J."/>
            <person name="Ogata H."/>
            <person name="Sarno A.F."/>
            <person name="Shmutz J."/>
            <person name="Schroeder D."/>
            <person name="de Vargas C."/>
            <person name="Verret F."/>
            <person name="von Dassow P."/>
            <person name="Valentin K."/>
            <person name="Van de Peer Y."/>
            <person name="Wheeler G."/>
            <person name="Dacks J.B."/>
            <person name="Delwiche C.F."/>
            <person name="Dyhrman S.T."/>
            <person name="Glockner G."/>
            <person name="John U."/>
            <person name="Richards T."/>
            <person name="Worden A.Z."/>
            <person name="Zhang X."/>
            <person name="Grigoriev I.V."/>
            <person name="Allen A.E."/>
            <person name="Bidle K."/>
            <person name="Borodovsky M."/>
            <person name="Bowler C."/>
            <person name="Brownlee C."/>
            <person name="Cock J.M."/>
            <person name="Elias M."/>
            <person name="Gladyshev V.N."/>
            <person name="Groth M."/>
            <person name="Guda C."/>
            <person name="Hadaegh A."/>
            <person name="Iglesias-Rodriguez M.D."/>
            <person name="Jenkins J."/>
            <person name="Jones B.M."/>
            <person name="Lawson T."/>
            <person name="Leese F."/>
            <person name="Lindquist E."/>
            <person name="Lobanov A."/>
            <person name="Lomsadze A."/>
            <person name="Malik S.B."/>
            <person name="Marsh M.E."/>
            <person name="Mackinder L."/>
            <person name="Mock T."/>
            <person name="Mueller-Roeber B."/>
            <person name="Pagarete A."/>
            <person name="Parker M."/>
            <person name="Probert I."/>
            <person name="Quesneville H."/>
            <person name="Raines C."/>
            <person name="Rensing S.A."/>
            <person name="Riano-Pachon D.M."/>
            <person name="Richier S."/>
            <person name="Rokitta S."/>
            <person name="Shiraiwa Y."/>
            <person name="Soanes D.M."/>
            <person name="van der Giezen M."/>
            <person name="Wahlund T.M."/>
            <person name="Williams B."/>
            <person name="Wilson W."/>
            <person name="Wolfe G."/>
            <person name="Wurch L.L."/>
        </authorList>
    </citation>
    <scope>NUCLEOTIDE SEQUENCE</scope>
</reference>
<evidence type="ECO:0000256" key="1">
    <source>
        <dbReference type="SAM" id="MobiDB-lite"/>
    </source>
</evidence>
<protein>
    <submittedName>
        <fullName evidence="2">Uncharacterized protein</fullName>
    </submittedName>
</protein>
<reference evidence="2" key="2">
    <citation type="submission" date="2024-10" db="UniProtKB">
        <authorList>
            <consortium name="EnsemblProtists"/>
        </authorList>
    </citation>
    <scope>IDENTIFICATION</scope>
</reference>
<evidence type="ECO:0000313" key="2">
    <source>
        <dbReference type="EnsemblProtists" id="EOD33582"/>
    </source>
</evidence>
<evidence type="ECO:0000313" key="3">
    <source>
        <dbReference type="Proteomes" id="UP000013827"/>
    </source>
</evidence>
<dbReference type="EnsemblProtists" id="EOD33582">
    <property type="protein sequence ID" value="EOD33582"/>
    <property type="gene ID" value="EMIHUDRAFT_441530"/>
</dbReference>
<dbReference type="HOGENOM" id="CLU_1206729_0_0_1"/>
<accession>A0A0D3KCU7</accession>
<feature type="compositionally biased region" description="Basic and acidic residues" evidence="1">
    <location>
        <begin position="193"/>
        <end position="216"/>
    </location>
</feature>
<feature type="compositionally biased region" description="Polar residues" evidence="1">
    <location>
        <begin position="220"/>
        <end position="230"/>
    </location>
</feature>
<dbReference type="Proteomes" id="UP000013827">
    <property type="component" value="Unassembled WGS sequence"/>
</dbReference>
<feature type="region of interest" description="Disordered" evidence="1">
    <location>
        <begin position="1"/>
        <end position="63"/>
    </location>
</feature>
<keyword evidence="3" id="KW-1185">Reference proteome</keyword>
<feature type="region of interest" description="Disordered" evidence="1">
    <location>
        <begin position="103"/>
        <end position="230"/>
    </location>
</feature>
<dbReference type="RefSeq" id="XP_005786011.1">
    <property type="nucleotide sequence ID" value="XM_005785954.1"/>
</dbReference>
<organism evidence="2 3">
    <name type="scientific">Emiliania huxleyi (strain CCMP1516)</name>
    <dbReference type="NCBI Taxonomy" id="280463"/>
    <lineage>
        <taxon>Eukaryota</taxon>
        <taxon>Haptista</taxon>
        <taxon>Haptophyta</taxon>
        <taxon>Prymnesiophyceae</taxon>
        <taxon>Isochrysidales</taxon>
        <taxon>Noelaerhabdaceae</taxon>
        <taxon>Emiliania</taxon>
    </lineage>
</organism>
<dbReference type="GeneID" id="17278852"/>
<dbReference type="AlphaFoldDB" id="A0A0D3KCU7"/>
<proteinExistence type="predicted"/>
<sequence length="230" mass="24742">MGAVHGGMLRRRGKQGGSGGRCGKRCLRPPPHLLPLRRRLQPLPELPGGGGAQQGGCRRDRPMLGSAQGVSDCRRAARRACCSRVAAGSGQCCAAAGDRGAAGARDRAAARPPQTSARPLRRGRLREQPGLNRRGGRPRVGRPAGWTVSRYSQSSGEPYTVRSWHSILQTRSDWAPGSGVRNRPNDQAPATRAECDARERPASSDVSRVERERAERPPGNNANEQDSLHE</sequence>
<dbReference type="KEGG" id="ehx:EMIHUDRAFT_441530"/>
<name>A0A0D3KCU7_EMIH1</name>